<feature type="chain" id="PRO_5046498912" evidence="1">
    <location>
        <begin position="19"/>
        <end position="247"/>
    </location>
</feature>
<evidence type="ECO:0000313" key="3">
    <source>
        <dbReference type="Proteomes" id="UP001396334"/>
    </source>
</evidence>
<gene>
    <name evidence="2" type="ORF">V6N11_023567</name>
</gene>
<evidence type="ECO:0000256" key="1">
    <source>
        <dbReference type="SAM" id="SignalP"/>
    </source>
</evidence>
<sequence length="247" mass="26946">MGHGFSLLLLATPNFSYLQLLLNQIWCNIDGSYGPEGGHSINIIPFTAIGNLTLPAAAKRQGNGTRVQMIVSDKSLGKHLQKELARLEAKLRTPESTSASCLQSLMIKKELKIQEGSNQCGPSGKGVRCLSFDNETVPGSADAQPRNTVGRHLALGQSASMTDPSVLVHEIRKLEQRQRRLGEEANRALEVLHKEVSSHRLGNKEAAEALAKMLSEVKDMQAISSIPEDVMIGHGTNLKEEITRLQH</sequence>
<keyword evidence="1" id="KW-0732">Signal</keyword>
<keyword evidence="3" id="KW-1185">Reference proteome</keyword>
<accession>A0ABR2TML7</accession>
<protein>
    <submittedName>
        <fullName evidence="2">Uncharacterized protein</fullName>
    </submittedName>
</protein>
<organism evidence="2 3">
    <name type="scientific">Hibiscus sabdariffa</name>
    <name type="common">roselle</name>
    <dbReference type="NCBI Taxonomy" id="183260"/>
    <lineage>
        <taxon>Eukaryota</taxon>
        <taxon>Viridiplantae</taxon>
        <taxon>Streptophyta</taxon>
        <taxon>Embryophyta</taxon>
        <taxon>Tracheophyta</taxon>
        <taxon>Spermatophyta</taxon>
        <taxon>Magnoliopsida</taxon>
        <taxon>eudicotyledons</taxon>
        <taxon>Gunneridae</taxon>
        <taxon>Pentapetalae</taxon>
        <taxon>rosids</taxon>
        <taxon>malvids</taxon>
        <taxon>Malvales</taxon>
        <taxon>Malvaceae</taxon>
        <taxon>Malvoideae</taxon>
        <taxon>Hibiscus</taxon>
    </lineage>
</organism>
<feature type="signal peptide" evidence="1">
    <location>
        <begin position="1"/>
        <end position="18"/>
    </location>
</feature>
<dbReference type="EMBL" id="JBBPBN010000005">
    <property type="protein sequence ID" value="KAK9038711.1"/>
    <property type="molecule type" value="Genomic_DNA"/>
</dbReference>
<evidence type="ECO:0000313" key="2">
    <source>
        <dbReference type="EMBL" id="KAK9038711.1"/>
    </source>
</evidence>
<reference evidence="2 3" key="1">
    <citation type="journal article" date="2024" name="G3 (Bethesda)">
        <title>Genome assembly of Hibiscus sabdariffa L. provides insights into metabolisms of medicinal natural products.</title>
        <authorList>
            <person name="Kim T."/>
        </authorList>
    </citation>
    <scope>NUCLEOTIDE SEQUENCE [LARGE SCALE GENOMIC DNA]</scope>
    <source>
        <strain evidence="2">TK-2024</strain>
        <tissue evidence="2">Old leaves</tissue>
    </source>
</reference>
<dbReference type="Proteomes" id="UP001396334">
    <property type="component" value="Unassembled WGS sequence"/>
</dbReference>
<proteinExistence type="predicted"/>
<name>A0ABR2TML7_9ROSI</name>
<comment type="caution">
    <text evidence="2">The sequence shown here is derived from an EMBL/GenBank/DDBJ whole genome shotgun (WGS) entry which is preliminary data.</text>
</comment>